<reference evidence="3 4" key="1">
    <citation type="submission" date="2014-09" db="EMBL/GenBank/DDBJ databases">
        <title>Using Illumina technology Improving SMRT sequencing Genome Assembly by RASTools.</title>
        <authorList>
            <person name="Zhou Y."/>
            <person name="Ma T."/>
            <person name="Liu T."/>
        </authorList>
    </citation>
    <scope>NUCLEOTIDE SEQUENCE [LARGE SCALE GENOMIC DNA]</scope>
    <source>
        <strain evidence="3 4">ATCC 55669</strain>
    </source>
</reference>
<evidence type="ECO:0000313" key="4">
    <source>
        <dbReference type="Proteomes" id="UP000033200"/>
    </source>
</evidence>
<dbReference type="Gene3D" id="3.50.50.60">
    <property type="entry name" value="FAD/NAD(P)-binding domain"/>
    <property type="match status" value="1"/>
</dbReference>
<dbReference type="KEGG" id="stax:MC45_16555"/>
<dbReference type="STRING" id="1549858.MC45_16555"/>
<dbReference type="GO" id="GO:0008688">
    <property type="term" value="F:3-(3-hydroxyphenyl)propionate hydroxylase activity"/>
    <property type="evidence" value="ECO:0007669"/>
    <property type="project" value="TreeGrafter"/>
</dbReference>
<dbReference type="InterPro" id="IPR002938">
    <property type="entry name" value="FAD-bd"/>
</dbReference>
<dbReference type="PANTHER" id="PTHR43476:SF3">
    <property type="entry name" value="FAD-BINDING MONOOXYGENASE"/>
    <property type="match status" value="1"/>
</dbReference>
<dbReference type="eggNOG" id="COG0654">
    <property type="taxonomic scope" value="Bacteria"/>
</dbReference>
<keyword evidence="1" id="KW-0560">Oxidoreductase</keyword>
<feature type="domain" description="FAD-binding" evidence="2">
    <location>
        <begin position="2"/>
        <end position="340"/>
    </location>
</feature>
<gene>
    <name evidence="3" type="ORF">MC45_16555</name>
</gene>
<dbReference type="AlphaFoldDB" id="A0A097EL73"/>
<protein>
    <recommendedName>
        <fullName evidence="2">FAD-binding domain-containing protein</fullName>
    </recommendedName>
</protein>
<organism evidence="3 4">
    <name type="scientific">Sphingomonas taxi</name>
    <dbReference type="NCBI Taxonomy" id="1549858"/>
    <lineage>
        <taxon>Bacteria</taxon>
        <taxon>Pseudomonadati</taxon>
        <taxon>Pseudomonadota</taxon>
        <taxon>Alphaproteobacteria</taxon>
        <taxon>Sphingomonadales</taxon>
        <taxon>Sphingomonadaceae</taxon>
        <taxon>Sphingomonas</taxon>
    </lineage>
</organism>
<dbReference type="EMBL" id="CP009571">
    <property type="protein sequence ID" value="AIT08324.1"/>
    <property type="molecule type" value="Genomic_DNA"/>
</dbReference>
<dbReference type="NCBIfam" id="NF004829">
    <property type="entry name" value="PRK06183.1-3"/>
    <property type="match status" value="1"/>
</dbReference>
<dbReference type="Proteomes" id="UP000033200">
    <property type="component" value="Chromosome"/>
</dbReference>
<dbReference type="GO" id="GO:0019622">
    <property type="term" value="P:3-(3-hydroxy)phenylpropionate catabolic process"/>
    <property type="evidence" value="ECO:0007669"/>
    <property type="project" value="TreeGrafter"/>
</dbReference>
<dbReference type="Pfam" id="PF01494">
    <property type="entry name" value="FAD_binding_3"/>
    <property type="match status" value="1"/>
</dbReference>
<proteinExistence type="predicted"/>
<dbReference type="InterPro" id="IPR036188">
    <property type="entry name" value="FAD/NAD-bd_sf"/>
</dbReference>
<accession>A0A097EL73</accession>
<dbReference type="SUPFAM" id="SSF51905">
    <property type="entry name" value="FAD/NAD(P)-binding domain"/>
    <property type="match status" value="1"/>
</dbReference>
<evidence type="ECO:0000313" key="3">
    <source>
        <dbReference type="EMBL" id="AIT08324.1"/>
    </source>
</evidence>
<dbReference type="Gene3D" id="3.40.30.120">
    <property type="match status" value="1"/>
</dbReference>
<dbReference type="HOGENOM" id="CLU_009665_20_2_5"/>
<dbReference type="Gene3D" id="3.30.70.2450">
    <property type="match status" value="1"/>
</dbReference>
<keyword evidence="4" id="KW-1185">Reference proteome</keyword>
<evidence type="ECO:0000259" key="2">
    <source>
        <dbReference type="Pfam" id="PF01494"/>
    </source>
</evidence>
<evidence type="ECO:0000256" key="1">
    <source>
        <dbReference type="ARBA" id="ARBA00023002"/>
    </source>
</evidence>
<dbReference type="GO" id="GO:0071949">
    <property type="term" value="F:FAD binding"/>
    <property type="evidence" value="ECO:0007669"/>
    <property type="project" value="InterPro"/>
</dbReference>
<name>A0A097EL73_9SPHN</name>
<dbReference type="PANTHER" id="PTHR43476">
    <property type="entry name" value="3-(3-HYDROXY-PHENYL)PROPIONATE/3-HYDROXYCINNAMIC ACID HYDROXYLASE"/>
    <property type="match status" value="1"/>
</dbReference>
<dbReference type="PRINTS" id="PR00420">
    <property type="entry name" value="RNGMNOXGNASE"/>
</dbReference>
<sequence length="488" mass="52805">MYDVAVIGCGPVGATLANLLERQGRRVVLVDQFAEAYPLPRATHIDGEALRILQTAGAADALSPHLGIYRRMRFEDADGAMLIDWPRPVEPGIHGWRDSNRFHQPDLEAALRARAATVAGIDLRLGWTVTGIAQDDDGVTLTTSAPDGALAPIRARYAVGCDGARSRVRQAIGAETRTLAPSERWLVADLILRPDAPDLPEGTVQYCDPARPFTYIEAVGRRRRWEVMLLPGDDPADFARPENVHALLGRWLAPDDAELERAVVYTFNSVIASRWRSGRLLIAGDAAHQTPPFLGQGLCAGLRDAANLSWKLAWVIEGRATPALLDTYQAELAPHVTHYIAEANRIGAIIQERDPDRARVRDATLLAQPQVLVPIRPRLGGDAATADPLAGTLAPQPRLGDGTLLDDAAPLRFVLLARPDIVDTVDPATRVIWSRADVVIVTDAAHDYLATIDAAAVLIRPDHYIFGTARTAEALDALTRTIPLAGAG</sequence>
<dbReference type="InterPro" id="IPR050631">
    <property type="entry name" value="PheA/TfdB_FAD_monoxygenase"/>
</dbReference>